<comment type="caution">
    <text evidence="1">The sequence shown here is derived from an EMBL/GenBank/DDBJ whole genome shotgun (WGS) entry which is preliminary data.</text>
</comment>
<sequence>MPIRVLRPADYRSMPWANGRGVTVELRREDADGRMLWRLSRAEVNEDGPFSALPGVDRILTLIEGDGFDLDLGAHGGVRPALMLEPVAFSGDWPVAACRVRGPSRDLNLMVDRARARGTMTIHRGPFEIASTDRMALLALQGRWRLEAGVGDALLGEGELGVLSDHPGERVRAAGAGILAVAAVTLR</sequence>
<protein>
    <submittedName>
        <fullName evidence="1">Environmental stress-induced protein Ves</fullName>
    </submittedName>
</protein>
<dbReference type="Gene3D" id="2.60.120.10">
    <property type="entry name" value="Jelly Rolls"/>
    <property type="match status" value="1"/>
</dbReference>
<proteinExistence type="predicted"/>
<dbReference type="RefSeq" id="WP_307268951.1">
    <property type="nucleotide sequence ID" value="NZ_JAUSVX010000001.1"/>
</dbReference>
<dbReference type="SUPFAM" id="SSF51182">
    <property type="entry name" value="RmlC-like cupins"/>
    <property type="match status" value="1"/>
</dbReference>
<evidence type="ECO:0000313" key="1">
    <source>
        <dbReference type="EMBL" id="MDQ0468199.1"/>
    </source>
</evidence>
<accession>A0ABU0J1T3</accession>
<dbReference type="Proteomes" id="UP001242480">
    <property type="component" value="Unassembled WGS sequence"/>
</dbReference>
<keyword evidence="2" id="KW-1185">Reference proteome</keyword>
<dbReference type="InterPro" id="IPR010282">
    <property type="entry name" value="Uncharacterised_HutD/Ves"/>
</dbReference>
<organism evidence="1 2">
    <name type="scientific">Labrys wisconsinensis</name>
    <dbReference type="NCBI Taxonomy" id="425677"/>
    <lineage>
        <taxon>Bacteria</taxon>
        <taxon>Pseudomonadati</taxon>
        <taxon>Pseudomonadota</taxon>
        <taxon>Alphaproteobacteria</taxon>
        <taxon>Hyphomicrobiales</taxon>
        <taxon>Xanthobacteraceae</taxon>
        <taxon>Labrys</taxon>
    </lineage>
</organism>
<name>A0ABU0J1T3_9HYPH</name>
<dbReference type="PANTHER" id="PTHR37943:SF1">
    <property type="entry name" value="PROTEIN VES"/>
    <property type="match status" value="1"/>
</dbReference>
<dbReference type="PANTHER" id="PTHR37943">
    <property type="entry name" value="PROTEIN VES"/>
    <property type="match status" value="1"/>
</dbReference>
<dbReference type="InterPro" id="IPR014710">
    <property type="entry name" value="RmlC-like_jellyroll"/>
</dbReference>
<dbReference type="CDD" id="cd20293">
    <property type="entry name" value="cupin_HutD_N"/>
    <property type="match status" value="1"/>
</dbReference>
<dbReference type="EMBL" id="JAUSVX010000001">
    <property type="protein sequence ID" value="MDQ0468199.1"/>
    <property type="molecule type" value="Genomic_DNA"/>
</dbReference>
<dbReference type="Pfam" id="PF05962">
    <property type="entry name" value="HutD"/>
    <property type="match status" value="1"/>
</dbReference>
<reference evidence="1 2" key="1">
    <citation type="submission" date="2023-07" db="EMBL/GenBank/DDBJ databases">
        <title>Genomic Encyclopedia of Type Strains, Phase IV (KMG-IV): sequencing the most valuable type-strain genomes for metagenomic binning, comparative biology and taxonomic classification.</title>
        <authorList>
            <person name="Goeker M."/>
        </authorList>
    </citation>
    <scope>NUCLEOTIDE SEQUENCE [LARGE SCALE GENOMIC DNA]</scope>
    <source>
        <strain evidence="1 2">DSM 19619</strain>
    </source>
</reference>
<dbReference type="InterPro" id="IPR011051">
    <property type="entry name" value="RmlC_Cupin_sf"/>
</dbReference>
<evidence type="ECO:0000313" key="2">
    <source>
        <dbReference type="Proteomes" id="UP001242480"/>
    </source>
</evidence>
<gene>
    <name evidence="1" type="ORF">QO011_001194</name>
</gene>